<dbReference type="RefSeq" id="WP_055236180.1">
    <property type="nucleotide sequence ID" value="NZ_JADYTM010000054.1"/>
</dbReference>
<keyword evidence="1" id="KW-0328">Glycosyltransferase</keyword>
<reference evidence="1 2" key="1">
    <citation type="journal article" date="2019" name="Nat. Med.">
        <title>A library of human gut bacterial isolates paired with longitudinal multiomics data enables mechanistic microbiome research.</title>
        <authorList>
            <person name="Poyet M."/>
            <person name="Groussin M."/>
            <person name="Gibbons S.M."/>
            <person name="Avila-Pacheco J."/>
            <person name="Jiang X."/>
            <person name="Kearney S.M."/>
            <person name="Perrotta A.R."/>
            <person name="Berdy B."/>
            <person name="Zhao S."/>
            <person name="Lieberman T.D."/>
            <person name="Swanson P.K."/>
            <person name="Smith M."/>
            <person name="Roesemann S."/>
            <person name="Alexander J.E."/>
            <person name="Rich S.A."/>
            <person name="Livny J."/>
            <person name="Vlamakis H."/>
            <person name="Clish C."/>
            <person name="Bullock K."/>
            <person name="Deik A."/>
            <person name="Scott J."/>
            <person name="Pierce K.A."/>
            <person name="Xavier R.J."/>
            <person name="Alm E.J."/>
        </authorList>
    </citation>
    <scope>NUCLEOTIDE SEQUENCE [LARGE SCALE GENOMIC DNA]</scope>
    <source>
        <strain evidence="1 2">BIOML-A7</strain>
    </source>
</reference>
<dbReference type="InterPro" id="IPR012477">
    <property type="entry name" value="Glyco_transf_52"/>
</dbReference>
<sequence>MNKSKTSRVCIPCSTYVLTFYLLMSSQKEIDNTFFFFAHTIPENIRNKFPNSTFIDLKDFWHKNKYVLALYTLVKRKKDWAFIFDADIYGLDFYWDLLRGLKMNYIEDCPNVLDIWENSNLYREYKEFETYSLLKKRLKHLLFGDYYQHPVGTSSMVTTIYTSSPYNKPYHKNKKNIVKRLSEEWEGSSKEKKQYILGVFDLNKEDLQKLASRKVILLTQAFVEDGKMSDKEQIEMYRTIIEHYGEKNIIIKKHPRDGRNYEKEFPQALHFNKNIPMQMLAVMGVSFECVVTVNSSSALSFGAEANIDWWGEQMDEELICDEGFLTLKEAKQVLLH</sequence>
<proteinExistence type="predicted"/>
<dbReference type="AlphaFoldDB" id="A0A7J5QXX7"/>
<keyword evidence="1" id="KW-0808">Transferase</keyword>
<evidence type="ECO:0000313" key="1">
    <source>
        <dbReference type="EMBL" id="KAB6428163.1"/>
    </source>
</evidence>
<dbReference type="Pfam" id="PF07922">
    <property type="entry name" value="Glyco_transf_52"/>
    <property type="match status" value="1"/>
</dbReference>
<dbReference type="Gene3D" id="3.40.50.11110">
    <property type="entry name" value="Sialyltransferase, C-terminal GT-B Rossman nucleotide-binding domain"/>
    <property type="match status" value="1"/>
</dbReference>
<protein>
    <submittedName>
        <fullName evidence="1">Lipooligosaccharide sialyltransferase (LST)</fullName>
    </submittedName>
</protein>
<evidence type="ECO:0000313" key="2">
    <source>
        <dbReference type="Proteomes" id="UP000471447"/>
    </source>
</evidence>
<dbReference type="Proteomes" id="UP000471447">
    <property type="component" value="Unassembled WGS sequence"/>
</dbReference>
<accession>A0A7J5QXX7</accession>
<dbReference type="GO" id="GO:0016757">
    <property type="term" value="F:glycosyltransferase activity"/>
    <property type="evidence" value="ECO:0007669"/>
    <property type="project" value="UniProtKB-KW"/>
</dbReference>
<gene>
    <name evidence="1" type="ORF">GAZ26_01145</name>
</gene>
<name>A0A7J5QXX7_9BACE</name>
<organism evidence="1 2">
    <name type="scientific">Bacteroides xylanisolvens</name>
    <dbReference type="NCBI Taxonomy" id="371601"/>
    <lineage>
        <taxon>Bacteria</taxon>
        <taxon>Pseudomonadati</taxon>
        <taxon>Bacteroidota</taxon>
        <taxon>Bacteroidia</taxon>
        <taxon>Bacteroidales</taxon>
        <taxon>Bacteroidaceae</taxon>
        <taxon>Bacteroides</taxon>
    </lineage>
</organism>
<comment type="caution">
    <text evidence="1">The sequence shown here is derived from an EMBL/GenBank/DDBJ whole genome shotgun (WGS) entry which is preliminary data.</text>
</comment>
<dbReference type="EMBL" id="WDCG01000001">
    <property type="protein sequence ID" value="KAB6428163.1"/>
    <property type="molecule type" value="Genomic_DNA"/>
</dbReference>